<gene>
    <name evidence="1" type="ORF">DSO57_1019278</name>
</gene>
<evidence type="ECO:0000313" key="2">
    <source>
        <dbReference type="Proteomes" id="UP001165960"/>
    </source>
</evidence>
<proteinExistence type="predicted"/>
<organism evidence="1 2">
    <name type="scientific">Entomophthora muscae</name>
    <dbReference type="NCBI Taxonomy" id="34485"/>
    <lineage>
        <taxon>Eukaryota</taxon>
        <taxon>Fungi</taxon>
        <taxon>Fungi incertae sedis</taxon>
        <taxon>Zoopagomycota</taxon>
        <taxon>Entomophthoromycotina</taxon>
        <taxon>Entomophthoromycetes</taxon>
        <taxon>Entomophthorales</taxon>
        <taxon>Entomophthoraceae</taxon>
        <taxon>Entomophthora</taxon>
    </lineage>
</organism>
<sequence length="337" mass="38394">MHQFKKQPPKRPTHGNPIEIPSLSTYAISTATVSNPKEEEPAQLKQKVILRIKRKRGDLPYDNLVVDDLEKIGLRKPSKIFNRVNTVEVEQPTISLQDKDKAPMPGLRTNILKALSKEQERPIVKANPNILSLDSEENTRLLRERKITEMIKQRTESSRAARFQISNKNRLMPDSEDESDDELNDDNSLKHRTIALYDAVEESDDISDITCNLQQLFRKKLIIDKVLEDAAQDDYVYDIYEIDEGGHPFIPAEPATLAWVDFSDSESEIKADDSQSSYGESDNDSNAEDYFANDYPEEEDLGSEGYNTYAYDSDQDSDKSFVSGGNHYNPAEDYMDC</sequence>
<keyword evidence="2" id="KW-1185">Reference proteome</keyword>
<reference evidence="1" key="1">
    <citation type="submission" date="2022-04" db="EMBL/GenBank/DDBJ databases">
        <title>Genome of the entomopathogenic fungus Entomophthora muscae.</title>
        <authorList>
            <person name="Elya C."/>
            <person name="Lovett B.R."/>
            <person name="Lee E."/>
            <person name="Macias A.M."/>
            <person name="Hajek A.E."/>
            <person name="De Bivort B.L."/>
            <person name="Kasson M.T."/>
            <person name="De Fine Licht H.H."/>
            <person name="Stajich J.E."/>
        </authorList>
    </citation>
    <scope>NUCLEOTIDE SEQUENCE</scope>
    <source>
        <strain evidence="1">Berkeley</strain>
    </source>
</reference>
<comment type="caution">
    <text evidence="1">The sequence shown here is derived from an EMBL/GenBank/DDBJ whole genome shotgun (WGS) entry which is preliminary data.</text>
</comment>
<accession>A0ACC2RJ02</accession>
<dbReference type="EMBL" id="QTSX02007186">
    <property type="protein sequence ID" value="KAJ9049945.1"/>
    <property type="molecule type" value="Genomic_DNA"/>
</dbReference>
<name>A0ACC2RJ02_9FUNG</name>
<dbReference type="Proteomes" id="UP001165960">
    <property type="component" value="Unassembled WGS sequence"/>
</dbReference>
<protein>
    <submittedName>
        <fullName evidence="1">Uncharacterized protein</fullName>
    </submittedName>
</protein>
<evidence type="ECO:0000313" key="1">
    <source>
        <dbReference type="EMBL" id="KAJ9049945.1"/>
    </source>
</evidence>